<dbReference type="InterPro" id="IPR002307">
    <property type="entry name" value="Tyr-tRNA-ligase"/>
</dbReference>
<evidence type="ECO:0000256" key="12">
    <source>
        <dbReference type="PROSITE-ProRule" id="PRU00182"/>
    </source>
</evidence>
<dbReference type="Pfam" id="PF22421">
    <property type="entry name" value="SYY_C-terminal"/>
    <property type="match status" value="1"/>
</dbReference>
<dbReference type="Gene3D" id="3.40.50.620">
    <property type="entry name" value="HUPs"/>
    <property type="match status" value="1"/>
</dbReference>
<dbReference type="InterPro" id="IPR014729">
    <property type="entry name" value="Rossmann-like_a/b/a_fold"/>
</dbReference>
<dbReference type="FunFam" id="3.10.290.10:FF:000014">
    <property type="entry name" value="Tyrosine--tRNA ligase"/>
    <property type="match status" value="1"/>
</dbReference>
<proteinExistence type="inferred from homology"/>
<comment type="similarity">
    <text evidence="10 11">Belongs to the class-I aminoacyl-tRNA synthetase family. TyrS type 1 subfamily.</text>
</comment>
<feature type="binding site" evidence="11">
    <location>
        <position position="171"/>
    </location>
    <ligand>
        <name>L-tyrosine</name>
        <dbReference type="ChEBI" id="CHEBI:58315"/>
    </ligand>
</feature>
<dbReference type="InterPro" id="IPR024107">
    <property type="entry name" value="Tyr-tRNA-ligase_bac_1"/>
</dbReference>
<dbReference type="EMBL" id="DSXR01000030">
    <property type="protein sequence ID" value="HGS86414.1"/>
    <property type="molecule type" value="Genomic_DNA"/>
</dbReference>
<keyword evidence="3 11" id="KW-0436">Ligase</keyword>
<feature type="binding site" evidence="11">
    <location>
        <position position="234"/>
    </location>
    <ligand>
        <name>ATP</name>
        <dbReference type="ChEBI" id="CHEBI:30616"/>
    </ligand>
</feature>
<comment type="subunit">
    <text evidence="11">Homodimer.</text>
</comment>
<evidence type="ECO:0000259" key="13">
    <source>
        <dbReference type="SMART" id="SM00363"/>
    </source>
</evidence>
<dbReference type="InterPro" id="IPR036986">
    <property type="entry name" value="S4_RNA-bd_sf"/>
</dbReference>
<dbReference type="AlphaFoldDB" id="A0A7C4Q7N9"/>
<evidence type="ECO:0000256" key="5">
    <source>
        <dbReference type="ARBA" id="ARBA00022840"/>
    </source>
</evidence>
<evidence type="ECO:0000256" key="6">
    <source>
        <dbReference type="ARBA" id="ARBA00022884"/>
    </source>
</evidence>
<evidence type="ECO:0000256" key="11">
    <source>
        <dbReference type="HAMAP-Rule" id="MF_02006"/>
    </source>
</evidence>
<evidence type="ECO:0000256" key="8">
    <source>
        <dbReference type="ARBA" id="ARBA00023146"/>
    </source>
</evidence>
<evidence type="ECO:0000256" key="4">
    <source>
        <dbReference type="ARBA" id="ARBA00022741"/>
    </source>
</evidence>
<dbReference type="InterPro" id="IPR054608">
    <property type="entry name" value="SYY-like_C"/>
</dbReference>
<evidence type="ECO:0000256" key="9">
    <source>
        <dbReference type="ARBA" id="ARBA00048248"/>
    </source>
</evidence>
<dbReference type="InterPro" id="IPR024088">
    <property type="entry name" value="Tyr-tRNA-ligase_bac-type"/>
</dbReference>
<dbReference type="NCBIfam" id="TIGR00234">
    <property type="entry name" value="tyrS"/>
    <property type="match status" value="1"/>
</dbReference>
<feature type="binding site" evidence="11">
    <location>
        <position position="175"/>
    </location>
    <ligand>
        <name>L-tyrosine</name>
        <dbReference type="ChEBI" id="CHEBI:58315"/>
    </ligand>
</feature>
<evidence type="ECO:0000256" key="7">
    <source>
        <dbReference type="ARBA" id="ARBA00022917"/>
    </source>
</evidence>
<dbReference type="PRINTS" id="PR01040">
    <property type="entry name" value="TRNASYNTHTYR"/>
</dbReference>
<comment type="caution">
    <text evidence="14">The sequence shown here is derived from an EMBL/GenBank/DDBJ whole genome shotgun (WGS) entry which is preliminary data.</text>
</comment>
<dbReference type="PANTHER" id="PTHR11766:SF0">
    <property type="entry name" value="TYROSINE--TRNA LIGASE, MITOCHONDRIAL"/>
    <property type="match status" value="1"/>
</dbReference>
<accession>A0A7C4Q7N9</accession>
<keyword evidence="4 11" id="KW-0547">Nucleotide-binding</keyword>
<dbReference type="SUPFAM" id="SSF52374">
    <property type="entry name" value="Nucleotidylyl transferase"/>
    <property type="match status" value="1"/>
</dbReference>
<dbReference type="InterPro" id="IPR002942">
    <property type="entry name" value="S4_RNA-bd"/>
</dbReference>
<dbReference type="FunFam" id="3.40.50.620:FF:000008">
    <property type="entry name" value="Tyrosine--tRNA ligase"/>
    <property type="match status" value="1"/>
</dbReference>
<reference evidence="14" key="1">
    <citation type="journal article" date="2020" name="mSystems">
        <title>Genome- and Community-Level Interaction Insights into Carbon Utilization and Element Cycling Functions of Hydrothermarchaeota in Hydrothermal Sediment.</title>
        <authorList>
            <person name="Zhou Z."/>
            <person name="Liu Y."/>
            <person name="Xu W."/>
            <person name="Pan J."/>
            <person name="Luo Z.H."/>
            <person name="Li M."/>
        </authorList>
    </citation>
    <scope>NUCLEOTIDE SEQUENCE [LARGE SCALE GENOMIC DNA]</scope>
    <source>
        <strain evidence="14">SpSt-556</strain>
    </source>
</reference>
<dbReference type="InterPro" id="IPR002305">
    <property type="entry name" value="aa-tRNA-synth_Ic"/>
</dbReference>
<comment type="caution">
    <text evidence="11">Lacks conserved residue(s) required for the propagation of feature annotation.</text>
</comment>
<dbReference type="GO" id="GO:0003723">
    <property type="term" value="F:RNA binding"/>
    <property type="evidence" value="ECO:0007669"/>
    <property type="project" value="UniProtKB-KW"/>
</dbReference>
<dbReference type="Gene3D" id="3.10.290.10">
    <property type="entry name" value="RNA-binding S4 domain"/>
    <property type="match status" value="1"/>
</dbReference>
<dbReference type="CDD" id="cd00165">
    <property type="entry name" value="S4"/>
    <property type="match status" value="1"/>
</dbReference>
<dbReference type="GO" id="GO:0005524">
    <property type="term" value="F:ATP binding"/>
    <property type="evidence" value="ECO:0007669"/>
    <property type="project" value="UniProtKB-UniRule"/>
</dbReference>
<dbReference type="PANTHER" id="PTHR11766">
    <property type="entry name" value="TYROSYL-TRNA SYNTHETASE"/>
    <property type="match status" value="1"/>
</dbReference>
<dbReference type="EC" id="6.1.1.1" evidence="11"/>
<dbReference type="HAMAP" id="MF_02006">
    <property type="entry name" value="Tyr_tRNA_synth_type1"/>
    <property type="match status" value="1"/>
</dbReference>
<evidence type="ECO:0000256" key="2">
    <source>
        <dbReference type="ARBA" id="ARBA00022490"/>
    </source>
</evidence>
<evidence type="ECO:0000256" key="3">
    <source>
        <dbReference type="ARBA" id="ARBA00022598"/>
    </source>
</evidence>
<keyword evidence="2 11" id="KW-0963">Cytoplasm</keyword>
<organism evidence="14">
    <name type="scientific">Bellilinea caldifistulae</name>
    <dbReference type="NCBI Taxonomy" id="360411"/>
    <lineage>
        <taxon>Bacteria</taxon>
        <taxon>Bacillati</taxon>
        <taxon>Chloroflexota</taxon>
        <taxon>Anaerolineae</taxon>
        <taxon>Anaerolineales</taxon>
        <taxon>Anaerolineaceae</taxon>
        <taxon>Bellilinea</taxon>
    </lineage>
</organism>
<comment type="function">
    <text evidence="11">Catalyzes the attachment of tyrosine to tRNA(Tyr) in a two-step reaction: tyrosine is first activated by ATP to form Tyr-AMP and then transferred to the acceptor end of tRNA(Tyr).</text>
</comment>
<feature type="domain" description="RNA-binding S4" evidence="13">
    <location>
        <begin position="358"/>
        <end position="420"/>
    </location>
</feature>
<keyword evidence="5 11" id="KW-0067">ATP-binding</keyword>
<dbReference type="Pfam" id="PF00579">
    <property type="entry name" value="tRNA-synt_1b"/>
    <property type="match status" value="1"/>
</dbReference>
<comment type="subcellular location">
    <subcellularLocation>
        <location evidence="1 11">Cytoplasm</location>
    </subcellularLocation>
</comment>
<evidence type="ECO:0000256" key="10">
    <source>
        <dbReference type="ARBA" id="ARBA00060965"/>
    </source>
</evidence>
<dbReference type="PROSITE" id="PS50889">
    <property type="entry name" value="S4"/>
    <property type="match status" value="1"/>
</dbReference>
<feature type="short sequence motif" description="'KMSKS' region" evidence="11">
    <location>
        <begin position="231"/>
        <end position="235"/>
    </location>
</feature>
<gene>
    <name evidence="11" type="primary">tyrS</name>
    <name evidence="14" type="ORF">ENT17_02230</name>
</gene>
<dbReference type="GO" id="GO:0006437">
    <property type="term" value="P:tyrosyl-tRNA aminoacylation"/>
    <property type="evidence" value="ECO:0007669"/>
    <property type="project" value="UniProtKB-UniRule"/>
</dbReference>
<dbReference type="FunFam" id="1.10.240.10:FF:000001">
    <property type="entry name" value="Tyrosine--tRNA ligase"/>
    <property type="match status" value="1"/>
</dbReference>
<dbReference type="SMART" id="SM00363">
    <property type="entry name" value="S4"/>
    <property type="match status" value="1"/>
</dbReference>
<dbReference type="GO" id="GO:0004831">
    <property type="term" value="F:tyrosine-tRNA ligase activity"/>
    <property type="evidence" value="ECO:0007669"/>
    <property type="project" value="UniProtKB-UniRule"/>
</dbReference>
<name>A0A7C4Q7N9_9CHLR</name>
<dbReference type="CDD" id="cd00805">
    <property type="entry name" value="TyrRS_core"/>
    <property type="match status" value="1"/>
</dbReference>
<dbReference type="SUPFAM" id="SSF55174">
    <property type="entry name" value="Alpha-L RNA-binding motif"/>
    <property type="match status" value="1"/>
</dbReference>
<dbReference type="GO" id="GO:0042803">
    <property type="term" value="F:protein homodimerization activity"/>
    <property type="evidence" value="ECO:0007669"/>
    <property type="project" value="UniProtKB-ARBA"/>
</dbReference>
<evidence type="ECO:0000313" key="14">
    <source>
        <dbReference type="EMBL" id="HGS86414.1"/>
    </source>
</evidence>
<evidence type="ECO:0000256" key="1">
    <source>
        <dbReference type="ARBA" id="ARBA00004496"/>
    </source>
</evidence>
<dbReference type="Gene3D" id="1.10.240.10">
    <property type="entry name" value="Tyrosyl-Transfer RNA Synthetase"/>
    <property type="match status" value="1"/>
</dbReference>
<feature type="binding site" evidence="11">
    <location>
        <position position="34"/>
    </location>
    <ligand>
        <name>L-tyrosine</name>
        <dbReference type="ChEBI" id="CHEBI:58315"/>
    </ligand>
</feature>
<keyword evidence="6 12" id="KW-0694">RNA-binding</keyword>
<keyword evidence="7 11" id="KW-0648">Protein biosynthesis</keyword>
<comment type="catalytic activity">
    <reaction evidence="9 11">
        <text>tRNA(Tyr) + L-tyrosine + ATP = L-tyrosyl-tRNA(Tyr) + AMP + diphosphate + H(+)</text>
        <dbReference type="Rhea" id="RHEA:10220"/>
        <dbReference type="Rhea" id="RHEA-COMP:9706"/>
        <dbReference type="Rhea" id="RHEA-COMP:9707"/>
        <dbReference type="ChEBI" id="CHEBI:15378"/>
        <dbReference type="ChEBI" id="CHEBI:30616"/>
        <dbReference type="ChEBI" id="CHEBI:33019"/>
        <dbReference type="ChEBI" id="CHEBI:58315"/>
        <dbReference type="ChEBI" id="CHEBI:78442"/>
        <dbReference type="ChEBI" id="CHEBI:78536"/>
        <dbReference type="ChEBI" id="CHEBI:456215"/>
        <dbReference type="EC" id="6.1.1.1"/>
    </reaction>
</comment>
<keyword evidence="8 11" id="KW-0030">Aminoacyl-tRNA synthetase</keyword>
<dbReference type="GO" id="GO:0005829">
    <property type="term" value="C:cytosol"/>
    <property type="evidence" value="ECO:0007669"/>
    <property type="project" value="TreeGrafter"/>
</dbReference>
<protein>
    <recommendedName>
        <fullName evidence="11">Tyrosine--tRNA ligase</fullName>
        <ecNumber evidence="11">6.1.1.1</ecNumber>
    </recommendedName>
    <alternativeName>
        <fullName evidence="11">Tyrosyl-tRNA synthetase</fullName>
        <shortName evidence="11">TyrRS</shortName>
    </alternativeName>
</protein>
<sequence length="426" mass="47358">MPANAFEELQWRGLVFDCIEGVQNLLATQTVTVYNGFDVTADSLHIGHLVPLLALARLQRYGHHPIAVAGGGTTMIGDPSGKSSERPLLSRQQIEENAEAIKAQLARFLDFNAKTNPARLVNNADWLLPLNLIEFLRDIGKHFTVNYMIAKDSVRARLEREEGISFTEFSYMLLQSYDFLHLYRTYGCVLQTGGSDQWGNITAGVELIRRVTGGTAYGLVYPLITKADGSKFGKTESGAVWLDPQRTSPYRFYQFWLNTDDRDVIHYLKVFTFLTQPEIEALQHALAERPEQREAQRTLARLMTGMLHGETALARAEQAAQVLFGGAVEGLSAAEIAEIFADVPSAQLGKDQFGSAGLNIVDLLVNSGMMKSKGEARRAISEGGVYLNNHRVSESERQVTLNDLLEGRFLVLRRGKKTYFLVEVVG</sequence>